<dbReference type="InterPro" id="IPR002156">
    <property type="entry name" value="RNaseH_domain"/>
</dbReference>
<feature type="domain" description="Reverse transcriptase zinc-binding" evidence="2">
    <location>
        <begin position="210"/>
        <end position="301"/>
    </location>
</feature>
<dbReference type="OrthoDB" id="1434107at2759"/>
<dbReference type="InterPro" id="IPR026960">
    <property type="entry name" value="RVT-Znf"/>
</dbReference>
<dbReference type="Gene3D" id="3.30.420.10">
    <property type="entry name" value="Ribonuclease H-like superfamily/Ribonuclease H"/>
    <property type="match status" value="1"/>
</dbReference>
<reference evidence="3 4" key="1">
    <citation type="journal article" date="2017" name="Mol. Plant">
        <title>The Genome of Medicinal Plant Macleaya cordata Provides New Insights into Benzylisoquinoline Alkaloids Metabolism.</title>
        <authorList>
            <person name="Liu X."/>
            <person name="Liu Y."/>
            <person name="Huang P."/>
            <person name="Ma Y."/>
            <person name="Qing Z."/>
            <person name="Tang Q."/>
            <person name="Cao H."/>
            <person name="Cheng P."/>
            <person name="Zheng Y."/>
            <person name="Yuan Z."/>
            <person name="Zhou Y."/>
            <person name="Liu J."/>
            <person name="Tang Z."/>
            <person name="Zhuo Y."/>
            <person name="Zhang Y."/>
            <person name="Yu L."/>
            <person name="Huang J."/>
            <person name="Yang P."/>
            <person name="Peng Q."/>
            <person name="Zhang J."/>
            <person name="Jiang W."/>
            <person name="Zhang Z."/>
            <person name="Lin K."/>
            <person name="Ro D.K."/>
            <person name="Chen X."/>
            <person name="Xiong X."/>
            <person name="Shang Y."/>
            <person name="Huang S."/>
            <person name="Zeng J."/>
        </authorList>
    </citation>
    <scope>NUCLEOTIDE SEQUENCE [LARGE SCALE GENOMIC DNA]</scope>
    <source>
        <strain evidence="4">cv. BLH2017</strain>
        <tissue evidence="3">Root</tissue>
    </source>
</reference>
<feature type="domain" description="RNase H type-1" evidence="1">
    <location>
        <begin position="408"/>
        <end position="532"/>
    </location>
</feature>
<dbReference type="AlphaFoldDB" id="A0A200PV73"/>
<dbReference type="STRING" id="56857.A0A200PV73"/>
<keyword evidence="4" id="KW-1185">Reference proteome</keyword>
<dbReference type="OMA" id="VWINSND"/>
<dbReference type="InterPro" id="IPR036397">
    <property type="entry name" value="RNaseH_sf"/>
</dbReference>
<dbReference type="GO" id="GO:0003964">
    <property type="term" value="F:RNA-directed DNA polymerase activity"/>
    <property type="evidence" value="ECO:0007669"/>
    <property type="project" value="UniProtKB-KW"/>
</dbReference>
<protein>
    <submittedName>
        <fullName evidence="3">Reverse transcriptase zinc-binding domain</fullName>
    </submittedName>
</protein>
<dbReference type="InParanoid" id="A0A200PV73"/>
<dbReference type="InterPro" id="IPR012337">
    <property type="entry name" value="RNaseH-like_sf"/>
</dbReference>
<dbReference type="EMBL" id="MVGT01003978">
    <property type="protein sequence ID" value="OVA02117.1"/>
    <property type="molecule type" value="Genomic_DNA"/>
</dbReference>
<keyword evidence="3" id="KW-0695">RNA-directed DNA polymerase</keyword>
<dbReference type="PANTHER" id="PTHR47074:SF11">
    <property type="entry name" value="REVERSE TRANSCRIPTASE-LIKE PROTEIN"/>
    <property type="match status" value="1"/>
</dbReference>
<evidence type="ECO:0000259" key="2">
    <source>
        <dbReference type="Pfam" id="PF13966"/>
    </source>
</evidence>
<evidence type="ECO:0000259" key="1">
    <source>
        <dbReference type="Pfam" id="PF13456"/>
    </source>
</evidence>
<keyword evidence="3" id="KW-0808">Transferase</keyword>
<accession>A0A200PV73</accession>
<dbReference type="InterPro" id="IPR044730">
    <property type="entry name" value="RNase_H-like_dom_plant"/>
</dbReference>
<organism evidence="3 4">
    <name type="scientific">Macleaya cordata</name>
    <name type="common">Five-seeded plume-poppy</name>
    <name type="synonym">Bocconia cordata</name>
    <dbReference type="NCBI Taxonomy" id="56857"/>
    <lineage>
        <taxon>Eukaryota</taxon>
        <taxon>Viridiplantae</taxon>
        <taxon>Streptophyta</taxon>
        <taxon>Embryophyta</taxon>
        <taxon>Tracheophyta</taxon>
        <taxon>Spermatophyta</taxon>
        <taxon>Magnoliopsida</taxon>
        <taxon>Ranunculales</taxon>
        <taxon>Papaveraceae</taxon>
        <taxon>Papaveroideae</taxon>
        <taxon>Macleaya</taxon>
    </lineage>
</organism>
<dbReference type="SUPFAM" id="SSF53098">
    <property type="entry name" value="Ribonuclease H-like"/>
    <property type="match status" value="1"/>
</dbReference>
<sequence>MGVYKLPKTIFQQLNTIYRRFWWNHTDDNGKKLVLRAWDEFYKPKEEGGLGIRKPELVNKALTAKLTWRFLTNPDAIWVQLLKAKYLNSNQFWEVKKNTTSSCVWASLLESRDVLKPSTCWSVGNGTDIHIWKDPWVPFLPGYRVQGYGTARSQVLMVSDLFLPNCNQWNIELIRSLFPPTEAEAILQIRLSLANTKDKLLWNCCKSGEFSSKSVYKALATAGPSTSSRQGRLNWKRFWKIKGLSPRVQMFVWRLFTGAIATNEALAMRLPNIDPSCSLCHSHMESTDHLFLSCEVSKRIWFGSPIGLHYQSSATTPILLDLFVHWLEAKEDADIFKLACNIIWQIWKARNQVIFEKKVVNIQVIITSAQAMFNEHGYCTLSNSYSISPKANSHQRWIPPPVGSIKVNFDGATKDNTIAAGIVIRNSEGSVLACQNFYDGNHMGEDKALEAEARACLKGIELAKYLSSNSIILEGDSLILVNILSDDSATIPWRIRSIILDCKLLSSFFNSFSASYVPRRANCVAHSLAKLAISSKNCNSWMNSSPRGISHLVHSDIIDSSS</sequence>
<dbReference type="Pfam" id="PF13966">
    <property type="entry name" value="zf-RVT"/>
    <property type="match status" value="1"/>
</dbReference>
<dbReference type="GO" id="GO:0003676">
    <property type="term" value="F:nucleic acid binding"/>
    <property type="evidence" value="ECO:0007669"/>
    <property type="project" value="InterPro"/>
</dbReference>
<dbReference type="Pfam" id="PF13456">
    <property type="entry name" value="RVT_3"/>
    <property type="match status" value="1"/>
</dbReference>
<comment type="caution">
    <text evidence="3">The sequence shown here is derived from an EMBL/GenBank/DDBJ whole genome shotgun (WGS) entry which is preliminary data.</text>
</comment>
<evidence type="ECO:0000313" key="4">
    <source>
        <dbReference type="Proteomes" id="UP000195402"/>
    </source>
</evidence>
<name>A0A200PV73_MACCD</name>
<dbReference type="PANTHER" id="PTHR47074">
    <property type="entry name" value="BNAC02G40300D PROTEIN"/>
    <property type="match status" value="1"/>
</dbReference>
<dbReference type="Proteomes" id="UP000195402">
    <property type="component" value="Unassembled WGS sequence"/>
</dbReference>
<evidence type="ECO:0000313" key="3">
    <source>
        <dbReference type="EMBL" id="OVA02117.1"/>
    </source>
</evidence>
<gene>
    <name evidence="3" type="ORF">BVC80_1265g28</name>
</gene>
<dbReference type="GO" id="GO:0004523">
    <property type="term" value="F:RNA-DNA hybrid ribonuclease activity"/>
    <property type="evidence" value="ECO:0007669"/>
    <property type="project" value="InterPro"/>
</dbReference>
<dbReference type="InterPro" id="IPR052929">
    <property type="entry name" value="RNase_H-like_EbsB-rel"/>
</dbReference>
<keyword evidence="3" id="KW-0548">Nucleotidyltransferase</keyword>
<dbReference type="CDD" id="cd06222">
    <property type="entry name" value="RNase_H_like"/>
    <property type="match status" value="1"/>
</dbReference>
<proteinExistence type="predicted"/>